<name>A0A090BUJ8_9GAMM</name>
<dbReference type="KEGG" id="tig:THII_0934"/>
<proteinExistence type="predicted"/>
<reference evidence="1 2" key="1">
    <citation type="journal article" date="2014" name="ISME J.">
        <title>Ecophysiology of Thioploca ingrica as revealed by the complete genome sequence supplemented with proteomic evidence.</title>
        <authorList>
            <person name="Kojima H."/>
            <person name="Ogura Y."/>
            <person name="Yamamoto N."/>
            <person name="Togashi T."/>
            <person name="Mori H."/>
            <person name="Watanabe T."/>
            <person name="Nemoto F."/>
            <person name="Kurokawa K."/>
            <person name="Hayashi T."/>
            <person name="Fukui M."/>
        </authorList>
    </citation>
    <scope>NUCLEOTIDE SEQUENCE [LARGE SCALE GENOMIC DNA]</scope>
</reference>
<dbReference type="STRING" id="40754.THII_0934"/>
<protein>
    <submittedName>
        <fullName evidence="1">Uncharacterized protein</fullName>
    </submittedName>
</protein>
<accession>A0A090BUJ8</accession>
<keyword evidence="2" id="KW-1185">Reference proteome</keyword>
<gene>
    <name evidence="1" type="ORF">THII_0934</name>
</gene>
<dbReference type="Proteomes" id="UP000031623">
    <property type="component" value="Chromosome"/>
</dbReference>
<evidence type="ECO:0000313" key="1">
    <source>
        <dbReference type="EMBL" id="BAP55231.1"/>
    </source>
</evidence>
<organism evidence="1 2">
    <name type="scientific">Thioploca ingrica</name>
    <dbReference type="NCBI Taxonomy" id="40754"/>
    <lineage>
        <taxon>Bacteria</taxon>
        <taxon>Pseudomonadati</taxon>
        <taxon>Pseudomonadota</taxon>
        <taxon>Gammaproteobacteria</taxon>
        <taxon>Thiotrichales</taxon>
        <taxon>Thiotrichaceae</taxon>
        <taxon>Thioploca</taxon>
    </lineage>
</organism>
<evidence type="ECO:0000313" key="2">
    <source>
        <dbReference type="Proteomes" id="UP000031623"/>
    </source>
</evidence>
<dbReference type="EMBL" id="AP014633">
    <property type="protein sequence ID" value="BAP55231.1"/>
    <property type="molecule type" value="Genomic_DNA"/>
</dbReference>
<sequence>MEGTLLPTLEELAMKQQQRQQAEQLAEKLRALGINPEEL</sequence>
<dbReference type="AlphaFoldDB" id="A0A090BUJ8"/>
<dbReference type="HOGENOM" id="CLU_3318452_0_0_6"/>